<dbReference type="InterPro" id="IPR023214">
    <property type="entry name" value="HAD_sf"/>
</dbReference>
<dbReference type="EMBL" id="AZMM01018578">
    <property type="protein sequence ID" value="ETJ18855.1"/>
    <property type="molecule type" value="Genomic_DNA"/>
</dbReference>
<reference evidence="1" key="1">
    <citation type="submission" date="2013-12" db="EMBL/GenBank/DDBJ databases">
        <title>A Varibaculum cambriense genome reconstructed from a premature infant gut community with otherwise low bacterial novelty that shifts toward anaerobic metabolism during the third week of life.</title>
        <authorList>
            <person name="Brown C.T."/>
            <person name="Sharon I."/>
            <person name="Thomas B.C."/>
            <person name="Castelle C.J."/>
            <person name="Morowitz M.J."/>
            <person name="Banfield J.F."/>
        </authorList>
    </citation>
    <scope>NUCLEOTIDE SEQUENCE</scope>
</reference>
<evidence type="ECO:0000313" key="1">
    <source>
        <dbReference type="EMBL" id="ETJ18855.1"/>
    </source>
</evidence>
<feature type="non-terminal residue" evidence="1">
    <location>
        <position position="23"/>
    </location>
</feature>
<dbReference type="PROSITE" id="PS01228">
    <property type="entry name" value="COF_1"/>
    <property type="match status" value="1"/>
</dbReference>
<accession>W1WP47</accession>
<gene>
    <name evidence="1" type="ORF">Q604_UNBC18578G0001</name>
</gene>
<proteinExistence type="predicted"/>
<dbReference type="Gene3D" id="3.40.50.1000">
    <property type="entry name" value="HAD superfamily/HAD-like"/>
    <property type="match status" value="1"/>
</dbReference>
<protein>
    <submittedName>
        <fullName evidence="1">Uncharacterized protein</fullName>
    </submittedName>
</protein>
<name>W1WP47_9ZZZZ</name>
<sequence>MIKLIATDMDGTLLNAGHEITTM</sequence>
<dbReference type="SUPFAM" id="SSF56784">
    <property type="entry name" value="HAD-like"/>
    <property type="match status" value="1"/>
</dbReference>
<comment type="caution">
    <text evidence="1">The sequence shown here is derived from an EMBL/GenBank/DDBJ whole genome shotgun (WGS) entry which is preliminary data.</text>
</comment>
<dbReference type="AlphaFoldDB" id="W1WP47"/>
<organism evidence="1">
    <name type="scientific">human gut metagenome</name>
    <dbReference type="NCBI Taxonomy" id="408170"/>
    <lineage>
        <taxon>unclassified sequences</taxon>
        <taxon>metagenomes</taxon>
        <taxon>organismal metagenomes</taxon>
    </lineage>
</organism>
<dbReference type="InterPro" id="IPR036412">
    <property type="entry name" value="HAD-like_sf"/>
</dbReference>